<sequence>MTELASVSFPTVRENARGLPQCPQGARGEPPITRLTFEDGRPGWLVTGYSTARAVLADPRFSAKGERHHPPVPRAPTLGESPAAPTGMFNRQENMREKPEEQHYRKLLLGQLTDDRMQRLTEWIEKSAEELLDAMERHGAPADLLEHFALPLPSLVICELLGVPDADREEFQRASAVWSGLGETAEAVLGAFASLNAYLHRLVPRRRAHPGDDLLSGLIAADDALTDEELASIAFLLLAAGHETVAHQLALGVLTLLEDPGQLAALRADPSLIDGAVEELLRHLSVVHHGPTRAALEDVEIDGRLVRAGEIVMVSLAAANHDPEHFAAPAALDPARDATGHLAFGHGAHRCLGRQLARIELRVALGALLRRFPCLRAPVPLRQLPLRHDAPVRGVRRAPVAW</sequence>
<dbReference type="PROSITE" id="PS00086">
    <property type="entry name" value="CYTOCHROME_P450"/>
    <property type="match status" value="1"/>
</dbReference>
<keyword evidence="5" id="KW-1185">Reference proteome</keyword>
<dbReference type="RefSeq" id="WP_209514118.1">
    <property type="nucleotide sequence ID" value="NZ_JAGIOH010000001.1"/>
</dbReference>
<dbReference type="CDD" id="cd11030">
    <property type="entry name" value="CYP105-like"/>
    <property type="match status" value="1"/>
</dbReference>
<keyword evidence="2" id="KW-0503">Monooxygenase</keyword>
<evidence type="ECO:0000256" key="1">
    <source>
        <dbReference type="ARBA" id="ARBA00010617"/>
    </source>
</evidence>
<dbReference type="InterPro" id="IPR017972">
    <property type="entry name" value="Cyt_P450_CS"/>
</dbReference>
<dbReference type="Gene3D" id="1.10.630.10">
    <property type="entry name" value="Cytochrome P450"/>
    <property type="match status" value="1"/>
</dbReference>
<protein>
    <submittedName>
        <fullName evidence="4">Cytochrome P450</fullName>
    </submittedName>
</protein>
<name>A0ABS4XYI2_9ACTN</name>
<comment type="similarity">
    <text evidence="1 2">Belongs to the cytochrome P450 family.</text>
</comment>
<organism evidence="4 5">
    <name type="scientific">Streptomyces syringium</name>
    <dbReference type="NCBI Taxonomy" id="76729"/>
    <lineage>
        <taxon>Bacteria</taxon>
        <taxon>Bacillati</taxon>
        <taxon>Actinomycetota</taxon>
        <taxon>Actinomycetes</taxon>
        <taxon>Kitasatosporales</taxon>
        <taxon>Streptomycetaceae</taxon>
        <taxon>Streptomyces</taxon>
    </lineage>
</organism>
<dbReference type="Pfam" id="PF00067">
    <property type="entry name" value="p450"/>
    <property type="match status" value="1"/>
</dbReference>
<evidence type="ECO:0000256" key="3">
    <source>
        <dbReference type="SAM" id="MobiDB-lite"/>
    </source>
</evidence>
<dbReference type="GeneID" id="91567911"/>
<evidence type="ECO:0000313" key="4">
    <source>
        <dbReference type="EMBL" id="MBP2401579.1"/>
    </source>
</evidence>
<evidence type="ECO:0000256" key="2">
    <source>
        <dbReference type="RuleBase" id="RU000461"/>
    </source>
</evidence>
<dbReference type="InterPro" id="IPR002397">
    <property type="entry name" value="Cyt_P450_B"/>
</dbReference>
<dbReference type="Proteomes" id="UP001519291">
    <property type="component" value="Unassembled WGS sequence"/>
</dbReference>
<dbReference type="PRINTS" id="PR00359">
    <property type="entry name" value="BP450"/>
</dbReference>
<gene>
    <name evidence="4" type="ORF">JO379_001048</name>
</gene>
<keyword evidence="2" id="KW-0349">Heme</keyword>
<dbReference type="PANTHER" id="PTHR46696:SF1">
    <property type="entry name" value="CYTOCHROME P450 YJIB-RELATED"/>
    <property type="match status" value="1"/>
</dbReference>
<comment type="caution">
    <text evidence="4">The sequence shown here is derived from an EMBL/GenBank/DDBJ whole genome shotgun (WGS) entry which is preliminary data.</text>
</comment>
<evidence type="ECO:0000313" key="5">
    <source>
        <dbReference type="Proteomes" id="UP001519291"/>
    </source>
</evidence>
<keyword evidence="2" id="KW-0560">Oxidoreductase</keyword>
<feature type="region of interest" description="Disordered" evidence="3">
    <location>
        <begin position="1"/>
        <end position="32"/>
    </location>
</feature>
<dbReference type="EMBL" id="JAGIOH010000001">
    <property type="protein sequence ID" value="MBP2401579.1"/>
    <property type="molecule type" value="Genomic_DNA"/>
</dbReference>
<keyword evidence="2" id="KW-0408">Iron</keyword>
<reference evidence="4 5" key="1">
    <citation type="submission" date="2021-03" db="EMBL/GenBank/DDBJ databases">
        <title>Sequencing the genomes of 1000 actinobacteria strains.</title>
        <authorList>
            <person name="Klenk H.-P."/>
        </authorList>
    </citation>
    <scope>NUCLEOTIDE SEQUENCE [LARGE SCALE GENOMIC DNA]</scope>
    <source>
        <strain evidence="4 5">DSM 41480</strain>
    </source>
</reference>
<keyword evidence="2" id="KW-0479">Metal-binding</keyword>
<dbReference type="InterPro" id="IPR001128">
    <property type="entry name" value="Cyt_P450"/>
</dbReference>
<proteinExistence type="inferred from homology"/>
<dbReference type="SUPFAM" id="SSF48264">
    <property type="entry name" value="Cytochrome P450"/>
    <property type="match status" value="1"/>
</dbReference>
<dbReference type="PRINTS" id="PR00385">
    <property type="entry name" value="P450"/>
</dbReference>
<dbReference type="PANTHER" id="PTHR46696">
    <property type="entry name" value="P450, PUTATIVE (EUROFUNG)-RELATED"/>
    <property type="match status" value="1"/>
</dbReference>
<feature type="region of interest" description="Disordered" evidence="3">
    <location>
        <begin position="63"/>
        <end position="84"/>
    </location>
</feature>
<accession>A0ABS4XYI2</accession>
<dbReference type="InterPro" id="IPR036396">
    <property type="entry name" value="Cyt_P450_sf"/>
</dbReference>